<evidence type="ECO:0008006" key="3">
    <source>
        <dbReference type="Google" id="ProtNLM"/>
    </source>
</evidence>
<dbReference type="EMBL" id="JACHZG010000001">
    <property type="protein sequence ID" value="MBB3326035.1"/>
    <property type="molecule type" value="Genomic_DNA"/>
</dbReference>
<name>A0A7W5JTP6_9ACTN</name>
<keyword evidence="2" id="KW-1185">Reference proteome</keyword>
<comment type="caution">
    <text evidence="1">The sequence shown here is derived from an EMBL/GenBank/DDBJ whole genome shotgun (WGS) entry which is preliminary data.</text>
</comment>
<dbReference type="RefSeq" id="WP_183337050.1">
    <property type="nucleotide sequence ID" value="NZ_JACHZG010000001.1"/>
</dbReference>
<organism evidence="1 2">
    <name type="scientific">Microlunatus antarcticus</name>
    <dbReference type="NCBI Taxonomy" id="53388"/>
    <lineage>
        <taxon>Bacteria</taxon>
        <taxon>Bacillati</taxon>
        <taxon>Actinomycetota</taxon>
        <taxon>Actinomycetes</taxon>
        <taxon>Propionibacteriales</taxon>
        <taxon>Propionibacteriaceae</taxon>
        <taxon>Microlunatus</taxon>
    </lineage>
</organism>
<evidence type="ECO:0000313" key="1">
    <source>
        <dbReference type="EMBL" id="MBB3326035.1"/>
    </source>
</evidence>
<sequence>MSNTTAAVATRRPSRKVATIVSLVAVPVALAASGLVVAQSSYSAYSATTVNPTSNWATGTVALADDDNNTAAFTATNLKPGSTGTRCIVVSSTGSLPSSVKLYGTGAATTKALASDINLTITQGTGGSFGSCTGYTPLTSGSSVYSGTLAGFGTTATAFNNGVGTWNTAGVATGAAAETRTYQLTYSVKTETTNDTQGGTAAIGFTWEAQNS</sequence>
<dbReference type="AlphaFoldDB" id="A0A7W5JTP6"/>
<protein>
    <recommendedName>
        <fullName evidence="3">Camelysin metallo-endopeptidase</fullName>
    </recommendedName>
</protein>
<proteinExistence type="predicted"/>
<gene>
    <name evidence="1" type="ORF">FHX39_000979</name>
</gene>
<dbReference type="Proteomes" id="UP000565572">
    <property type="component" value="Unassembled WGS sequence"/>
</dbReference>
<reference evidence="1 2" key="1">
    <citation type="submission" date="2020-08" db="EMBL/GenBank/DDBJ databases">
        <title>Sequencing the genomes of 1000 actinobacteria strains.</title>
        <authorList>
            <person name="Klenk H.-P."/>
        </authorList>
    </citation>
    <scope>NUCLEOTIDE SEQUENCE [LARGE SCALE GENOMIC DNA]</scope>
    <source>
        <strain evidence="1 2">DSM 11053</strain>
    </source>
</reference>
<accession>A0A7W5JTP6</accession>
<evidence type="ECO:0000313" key="2">
    <source>
        <dbReference type="Proteomes" id="UP000565572"/>
    </source>
</evidence>